<dbReference type="EMBL" id="CDMY01000061">
    <property type="protein sequence ID" value="CEL92238.1"/>
    <property type="molecule type" value="Genomic_DNA"/>
</dbReference>
<dbReference type="AlphaFoldDB" id="A0A0G4EAH0"/>
<dbReference type="InterPro" id="IPR036378">
    <property type="entry name" value="FAS1_dom_sf"/>
</dbReference>
<evidence type="ECO:0000259" key="1">
    <source>
        <dbReference type="PROSITE" id="PS50213"/>
    </source>
</evidence>
<dbReference type="OrthoDB" id="286301at2759"/>
<dbReference type="OMA" id="EFKNCDH"/>
<dbReference type="Proteomes" id="UP000041254">
    <property type="component" value="Unassembled WGS sequence"/>
</dbReference>
<gene>
    <name evidence="2" type="ORF">Vbra_10965</name>
</gene>
<dbReference type="STRING" id="1169540.A0A0G4EAH0"/>
<dbReference type="SUPFAM" id="SSF82153">
    <property type="entry name" value="FAS1 domain"/>
    <property type="match status" value="1"/>
</dbReference>
<dbReference type="PROSITE" id="PS50213">
    <property type="entry name" value="FAS1"/>
    <property type="match status" value="1"/>
</dbReference>
<dbReference type="Pfam" id="PF02469">
    <property type="entry name" value="Fasciclin"/>
    <property type="match status" value="1"/>
</dbReference>
<dbReference type="InterPro" id="IPR000782">
    <property type="entry name" value="FAS1_domain"/>
</dbReference>
<dbReference type="Gene3D" id="2.30.180.10">
    <property type="entry name" value="FAS1 domain"/>
    <property type="match status" value="1"/>
</dbReference>
<dbReference type="VEuPathDB" id="CryptoDB:Vbra_10965"/>
<dbReference type="PhylomeDB" id="A0A0G4EAH0"/>
<dbReference type="InParanoid" id="A0A0G4EAH0"/>
<accession>A0A0G4EAH0</accession>
<reference evidence="2 3" key="1">
    <citation type="submission" date="2014-11" db="EMBL/GenBank/DDBJ databases">
        <authorList>
            <person name="Zhu J."/>
            <person name="Qi W."/>
            <person name="Song R."/>
        </authorList>
    </citation>
    <scope>NUCLEOTIDE SEQUENCE [LARGE SCALE GENOMIC DNA]</scope>
</reference>
<evidence type="ECO:0000313" key="2">
    <source>
        <dbReference type="EMBL" id="CEL92238.1"/>
    </source>
</evidence>
<proteinExistence type="predicted"/>
<dbReference type="SMART" id="SM00554">
    <property type="entry name" value="FAS1"/>
    <property type="match status" value="1"/>
</dbReference>
<organism evidence="2 3">
    <name type="scientific">Vitrella brassicaformis (strain CCMP3155)</name>
    <dbReference type="NCBI Taxonomy" id="1169540"/>
    <lineage>
        <taxon>Eukaryota</taxon>
        <taxon>Sar</taxon>
        <taxon>Alveolata</taxon>
        <taxon>Colpodellida</taxon>
        <taxon>Vitrellaceae</taxon>
        <taxon>Vitrella</taxon>
    </lineage>
</organism>
<keyword evidence="3" id="KW-1185">Reference proteome</keyword>
<feature type="domain" description="FAS1" evidence="1">
    <location>
        <begin position="74"/>
        <end position="230"/>
    </location>
</feature>
<protein>
    <recommendedName>
        <fullName evidence="1">FAS1 domain-containing protein</fullName>
    </recommendedName>
</protein>
<sequence>MLRRPRTALLTSLVPPSPSNASSPPPSAPVLPRCVLAIGGQRWYNRNIDVRRRTQDKEVLNRRAYWWSEFYPRRRTVVDMCLNQPYLKRFGALLRHPEMMPVLHELSLPGPYTLFAPTDDALAKVEDRSIERLVNDTESLALFLRHHAVRQRWLLRDLVGSDYQPWKEYNAPREAPEELETLGGQVVSVSTAGSLRDLTRRVHIGSSTILPHKIDFRCHNGVVHCIDTPLIPDFHALV</sequence>
<evidence type="ECO:0000313" key="3">
    <source>
        <dbReference type="Proteomes" id="UP000041254"/>
    </source>
</evidence>
<name>A0A0G4EAH0_VITBC</name>